<evidence type="ECO:0000313" key="2">
    <source>
        <dbReference type="Proteomes" id="UP000002571"/>
    </source>
</evidence>
<dbReference type="Proteomes" id="UP000002571">
    <property type="component" value="Chromosome 1"/>
</dbReference>
<evidence type="ECO:0000313" key="1">
    <source>
        <dbReference type="EMBL" id="ACY49979.1"/>
    </source>
</evidence>
<organism evidence="1 2">
    <name type="scientific">Vibrio antiquarius (strain Ex25)</name>
    <dbReference type="NCBI Taxonomy" id="150340"/>
    <lineage>
        <taxon>Bacteria</taxon>
        <taxon>Pseudomonadati</taxon>
        <taxon>Pseudomonadota</taxon>
        <taxon>Gammaproteobacteria</taxon>
        <taxon>Vibrionales</taxon>
        <taxon>Vibrionaceae</taxon>
        <taxon>Vibrio</taxon>
        <taxon>Vibrio diabolicus subgroup</taxon>
    </lineage>
</organism>
<sequence>MLIIMGVDTILSCTKSAEGLTVELSSNTPLKVFVITTGNEERVNRIQNYLKGIDFEFVYSDSYDDLLKLEKEYESYSHKFRQKAIMAGEIGCFKTHSQAWELIVASGTPAIVLEDNIEFIGEASRLLADDVLSYIQSCGLVNFTNFCYILDPEKPFKISDVKEKKPFPTVCYGITPLRARDLLSSMRKTAYAVPIDKWLAIPKLSGCYGYISPIVVAKREDNLTSIANKRKGKKTFNPLNMIQRVINKIKYNY</sequence>
<accession>A0ACA6QHZ3</accession>
<gene>
    <name evidence="1" type="ordered locus">VEA_001816</name>
</gene>
<proteinExistence type="predicted"/>
<keyword evidence="2" id="KW-1185">Reference proteome</keyword>
<protein>
    <submittedName>
        <fullName evidence="1">Glycosyltransferase involved in LPS biosynthesis</fullName>
    </submittedName>
</protein>
<dbReference type="EMBL" id="CP001805">
    <property type="protein sequence ID" value="ACY49979.1"/>
    <property type="molecule type" value="Genomic_DNA"/>
</dbReference>
<name>A0ACA6QHZ3_VIBAE</name>
<reference evidence="1" key="1">
    <citation type="submission" date="2009-10" db="EMBL/GenBank/DDBJ databases">
        <authorList>
            <consortium name="Los Alamos National Laboratory (LANL)"/>
            <consortium name="National Microbial Pathogen Data Resource (NMPDR)"/>
            <person name="Munk A.C."/>
            <person name="Tapia R."/>
            <person name="Green L."/>
            <person name="Rogers Y."/>
            <person name="Detter J.C."/>
            <person name="Bruce D."/>
            <person name="Brettin T.S."/>
            <person name="Colwell R."/>
            <person name="Huq A."/>
            <person name="Grim C.J."/>
            <person name="Hasan N.A."/>
            <person name="Vonstein V."/>
            <person name="Bartels D."/>
        </authorList>
    </citation>
    <scope>NUCLEOTIDE SEQUENCE</scope>
    <source>
        <strain evidence="1">EX25</strain>
    </source>
</reference>